<comment type="similarity">
    <text evidence="1">Belongs to the GST superfamily.</text>
</comment>
<dbReference type="InterPro" id="IPR004045">
    <property type="entry name" value="Glutathione_S-Trfase_N"/>
</dbReference>
<name>A0A1B2LWJ9_9GAMM</name>
<feature type="domain" description="GST C-terminal" evidence="3">
    <location>
        <begin position="86"/>
        <end position="216"/>
    </location>
</feature>
<dbReference type="Pfam" id="PF02798">
    <property type="entry name" value="GST_N"/>
    <property type="match status" value="1"/>
</dbReference>
<dbReference type="PANTHER" id="PTHR44051:SF9">
    <property type="entry name" value="GLUTATHIONE S-TRANSFERASE 1"/>
    <property type="match status" value="1"/>
</dbReference>
<evidence type="ECO:0000256" key="1">
    <source>
        <dbReference type="RuleBase" id="RU003494"/>
    </source>
</evidence>
<dbReference type="CDD" id="cd03046">
    <property type="entry name" value="GST_N_GTT1_like"/>
    <property type="match status" value="1"/>
</dbReference>
<dbReference type="AlphaFoldDB" id="A0A1B2LWJ9"/>
<dbReference type="PROSITE" id="PS50405">
    <property type="entry name" value="GST_CTER"/>
    <property type="match status" value="1"/>
</dbReference>
<dbReference type="Gene3D" id="3.40.30.10">
    <property type="entry name" value="Glutaredoxin"/>
    <property type="match status" value="1"/>
</dbReference>
<dbReference type="SUPFAM" id="SSF52833">
    <property type="entry name" value="Thioredoxin-like"/>
    <property type="match status" value="1"/>
</dbReference>
<evidence type="ECO:0000313" key="4">
    <source>
        <dbReference type="EMBL" id="AOA57317.1"/>
    </source>
</evidence>
<evidence type="ECO:0000259" key="2">
    <source>
        <dbReference type="PROSITE" id="PS50404"/>
    </source>
</evidence>
<dbReference type="STRING" id="1789224.BFG52_02390"/>
<dbReference type="InterPro" id="IPR036282">
    <property type="entry name" value="Glutathione-S-Trfase_C_sf"/>
</dbReference>
<dbReference type="InterPro" id="IPR040079">
    <property type="entry name" value="Glutathione_S-Trfase"/>
</dbReference>
<dbReference type="InterPro" id="IPR010987">
    <property type="entry name" value="Glutathione-S-Trfase_C-like"/>
</dbReference>
<organism evidence="4 5">
    <name type="scientific">Acinetobacter larvae</name>
    <dbReference type="NCBI Taxonomy" id="1789224"/>
    <lineage>
        <taxon>Bacteria</taxon>
        <taxon>Pseudomonadati</taxon>
        <taxon>Pseudomonadota</taxon>
        <taxon>Gammaproteobacteria</taxon>
        <taxon>Moraxellales</taxon>
        <taxon>Moraxellaceae</taxon>
        <taxon>Acinetobacter</taxon>
    </lineage>
</organism>
<dbReference type="GO" id="GO:0016740">
    <property type="term" value="F:transferase activity"/>
    <property type="evidence" value="ECO:0007669"/>
    <property type="project" value="UniProtKB-KW"/>
</dbReference>
<dbReference type="Pfam" id="PF00043">
    <property type="entry name" value="GST_C"/>
    <property type="match status" value="1"/>
</dbReference>
<dbReference type="Proteomes" id="UP000093391">
    <property type="component" value="Chromosome"/>
</dbReference>
<dbReference type="OrthoDB" id="9810080at2"/>
<keyword evidence="4" id="KW-0808">Transferase</keyword>
<reference evidence="4 5" key="1">
    <citation type="submission" date="2016-08" db="EMBL/GenBank/DDBJ databases">
        <authorList>
            <person name="Seilhamer J.J."/>
        </authorList>
    </citation>
    <scope>NUCLEOTIDE SEQUENCE [LARGE SCALE GENOMIC DNA]</scope>
    <source>
        <strain evidence="4 5">BRTC-1</strain>
    </source>
</reference>
<dbReference type="RefSeq" id="WP_067552131.1">
    <property type="nucleotide sequence ID" value="NZ_CP016895.1"/>
</dbReference>
<dbReference type="PANTHER" id="PTHR44051">
    <property type="entry name" value="GLUTATHIONE S-TRANSFERASE-RELATED"/>
    <property type="match status" value="1"/>
</dbReference>
<dbReference type="InterPro" id="IPR004046">
    <property type="entry name" value="GST_C"/>
</dbReference>
<evidence type="ECO:0000313" key="5">
    <source>
        <dbReference type="Proteomes" id="UP000093391"/>
    </source>
</evidence>
<accession>A0A1B2LWJ9</accession>
<dbReference type="KEGG" id="ala:BFG52_02390"/>
<dbReference type="SUPFAM" id="SSF47616">
    <property type="entry name" value="GST C-terminal domain-like"/>
    <property type="match status" value="1"/>
</dbReference>
<feature type="domain" description="GST N-terminal" evidence="2">
    <location>
        <begin position="1"/>
        <end position="80"/>
    </location>
</feature>
<dbReference type="PROSITE" id="PS50404">
    <property type="entry name" value="GST_NTER"/>
    <property type="match status" value="1"/>
</dbReference>
<dbReference type="SFLD" id="SFLDG00358">
    <property type="entry name" value="Main_(cytGST)"/>
    <property type="match status" value="1"/>
</dbReference>
<sequence length="216" mass="24372">MIVLHHLQQSRSIRIIWALEELGLAYELLQYQRLPSFAAPDQLKKIHPLGKAPILTDGEQTLVESACILDYLQGQYDLQQQFKPTDAAALQQYQYWMHYSEASLMPLLVMGLVTRSIAKHPRFSEQAAAQEFSAAIAAGYISPRLAEHLSYIADYFAEHEYAAGQFSFADIQLAFALQMLPEHSLAAYPTLVQYLKRLAARPAFQTAMQKNALLAE</sequence>
<dbReference type="InterPro" id="IPR036249">
    <property type="entry name" value="Thioredoxin-like_sf"/>
</dbReference>
<dbReference type="SFLD" id="SFLDG01150">
    <property type="entry name" value="Main.1:_Beta-like"/>
    <property type="match status" value="1"/>
</dbReference>
<gene>
    <name evidence="4" type="ORF">BFG52_02390</name>
</gene>
<evidence type="ECO:0000259" key="3">
    <source>
        <dbReference type="PROSITE" id="PS50405"/>
    </source>
</evidence>
<proteinExistence type="inferred from homology"/>
<dbReference type="EMBL" id="CP016895">
    <property type="protein sequence ID" value="AOA57317.1"/>
    <property type="molecule type" value="Genomic_DNA"/>
</dbReference>
<keyword evidence="5" id="KW-1185">Reference proteome</keyword>
<dbReference type="Gene3D" id="1.20.1050.10">
    <property type="match status" value="1"/>
</dbReference>
<dbReference type="SFLD" id="SFLDS00019">
    <property type="entry name" value="Glutathione_Transferase_(cytos"/>
    <property type="match status" value="1"/>
</dbReference>
<protein>
    <submittedName>
        <fullName evidence="4">Glutathione S-transferase</fullName>
    </submittedName>
</protein>